<dbReference type="CDD" id="cd01672">
    <property type="entry name" value="TMPK"/>
    <property type="match status" value="1"/>
</dbReference>
<dbReference type="STRING" id="1703779.AMJ83_03715"/>
<keyword evidence="7 11" id="KW-0418">Kinase</keyword>
<dbReference type="InterPro" id="IPR027417">
    <property type="entry name" value="P-loop_NTPase"/>
</dbReference>
<dbReference type="Pfam" id="PF02223">
    <property type="entry name" value="Thymidylate_kin"/>
    <property type="match status" value="1"/>
</dbReference>
<evidence type="ECO:0000256" key="1">
    <source>
        <dbReference type="ARBA" id="ARBA00009776"/>
    </source>
</evidence>
<evidence type="ECO:0000256" key="4">
    <source>
        <dbReference type="ARBA" id="ARBA00022679"/>
    </source>
</evidence>
<dbReference type="GO" id="GO:0006233">
    <property type="term" value="P:dTDP biosynthetic process"/>
    <property type="evidence" value="ECO:0007669"/>
    <property type="project" value="InterPro"/>
</dbReference>
<feature type="domain" description="Thymidylate kinase-like" evidence="12">
    <location>
        <begin position="12"/>
        <end position="198"/>
    </location>
</feature>
<dbReference type="InterPro" id="IPR018094">
    <property type="entry name" value="Thymidylate_kinase"/>
</dbReference>
<keyword evidence="6 11" id="KW-0547">Nucleotide-binding</keyword>
<accession>A0A0S8FTQ5</accession>
<keyword evidence="8 11" id="KW-0067">ATP-binding</keyword>
<evidence type="ECO:0000256" key="2">
    <source>
        <dbReference type="ARBA" id="ARBA00012980"/>
    </source>
</evidence>
<evidence type="ECO:0000313" key="14">
    <source>
        <dbReference type="Proteomes" id="UP000051373"/>
    </source>
</evidence>
<dbReference type="InterPro" id="IPR039430">
    <property type="entry name" value="Thymidylate_kin-like_dom"/>
</dbReference>
<evidence type="ECO:0000256" key="5">
    <source>
        <dbReference type="ARBA" id="ARBA00022727"/>
    </source>
</evidence>
<proteinExistence type="inferred from homology"/>
<dbReference type="PROSITE" id="PS01331">
    <property type="entry name" value="THYMIDYLATE_KINASE"/>
    <property type="match status" value="1"/>
</dbReference>
<dbReference type="Gene3D" id="3.40.50.300">
    <property type="entry name" value="P-loop containing nucleotide triphosphate hydrolases"/>
    <property type="match status" value="1"/>
</dbReference>
<dbReference type="GO" id="GO:0006227">
    <property type="term" value="P:dUDP biosynthetic process"/>
    <property type="evidence" value="ECO:0007669"/>
    <property type="project" value="TreeGrafter"/>
</dbReference>
<reference evidence="13 14" key="1">
    <citation type="journal article" date="2015" name="Microbiome">
        <title>Genomic resolution of linkages in carbon, nitrogen, and sulfur cycling among widespread estuary sediment bacteria.</title>
        <authorList>
            <person name="Baker B.J."/>
            <person name="Lazar C.S."/>
            <person name="Teske A.P."/>
            <person name="Dick G.J."/>
        </authorList>
    </citation>
    <scope>NUCLEOTIDE SEQUENCE [LARGE SCALE GENOMIC DNA]</scope>
    <source>
        <strain evidence="13">SM23_42</strain>
    </source>
</reference>
<comment type="similarity">
    <text evidence="1 11">Belongs to the thymidylate kinase family.</text>
</comment>
<evidence type="ECO:0000256" key="3">
    <source>
        <dbReference type="ARBA" id="ARBA00017144"/>
    </source>
</evidence>
<dbReference type="Proteomes" id="UP000051373">
    <property type="component" value="Unassembled WGS sequence"/>
</dbReference>
<comment type="function">
    <text evidence="10 11">Phosphorylation of dTMP to form dTDP in both de novo and salvage pathways of dTTP synthesis.</text>
</comment>
<dbReference type="PANTHER" id="PTHR10344:SF4">
    <property type="entry name" value="UMP-CMP KINASE 2, MITOCHONDRIAL"/>
    <property type="match status" value="1"/>
</dbReference>
<keyword evidence="5 11" id="KW-0545">Nucleotide biosynthesis</keyword>
<dbReference type="GO" id="GO:0006235">
    <property type="term" value="P:dTTP biosynthetic process"/>
    <property type="evidence" value="ECO:0007669"/>
    <property type="project" value="UniProtKB-UniRule"/>
</dbReference>
<evidence type="ECO:0000256" key="7">
    <source>
        <dbReference type="ARBA" id="ARBA00022777"/>
    </source>
</evidence>
<comment type="caution">
    <text evidence="13">The sequence shown here is derived from an EMBL/GenBank/DDBJ whole genome shotgun (WGS) entry which is preliminary data.</text>
</comment>
<dbReference type="NCBIfam" id="TIGR00041">
    <property type="entry name" value="DTMP_kinase"/>
    <property type="match status" value="1"/>
</dbReference>
<evidence type="ECO:0000256" key="9">
    <source>
        <dbReference type="ARBA" id="ARBA00048743"/>
    </source>
</evidence>
<evidence type="ECO:0000256" key="11">
    <source>
        <dbReference type="HAMAP-Rule" id="MF_00165"/>
    </source>
</evidence>
<dbReference type="PATRIC" id="fig|1703779.3.peg.816"/>
<comment type="catalytic activity">
    <reaction evidence="9 11">
        <text>dTMP + ATP = dTDP + ADP</text>
        <dbReference type="Rhea" id="RHEA:13517"/>
        <dbReference type="ChEBI" id="CHEBI:30616"/>
        <dbReference type="ChEBI" id="CHEBI:58369"/>
        <dbReference type="ChEBI" id="CHEBI:63528"/>
        <dbReference type="ChEBI" id="CHEBI:456216"/>
        <dbReference type="EC" id="2.7.4.9"/>
    </reaction>
</comment>
<dbReference type="InterPro" id="IPR018095">
    <property type="entry name" value="Thymidylate_kin_CS"/>
</dbReference>
<feature type="binding site" evidence="11">
    <location>
        <begin position="14"/>
        <end position="21"/>
    </location>
    <ligand>
        <name>ATP</name>
        <dbReference type="ChEBI" id="CHEBI:30616"/>
    </ligand>
</feature>
<keyword evidence="4 11" id="KW-0808">Transferase</keyword>
<organism evidence="13 14">
    <name type="scientific">candidate division WOR_3 bacterium SM23_42</name>
    <dbReference type="NCBI Taxonomy" id="1703779"/>
    <lineage>
        <taxon>Bacteria</taxon>
        <taxon>Bacteria division WOR-3</taxon>
    </lineage>
</organism>
<evidence type="ECO:0000259" key="12">
    <source>
        <dbReference type="Pfam" id="PF02223"/>
    </source>
</evidence>
<dbReference type="PANTHER" id="PTHR10344">
    <property type="entry name" value="THYMIDYLATE KINASE"/>
    <property type="match status" value="1"/>
</dbReference>
<evidence type="ECO:0000256" key="8">
    <source>
        <dbReference type="ARBA" id="ARBA00022840"/>
    </source>
</evidence>
<dbReference type="GO" id="GO:0004798">
    <property type="term" value="F:dTMP kinase activity"/>
    <property type="evidence" value="ECO:0007669"/>
    <property type="project" value="UniProtKB-UniRule"/>
</dbReference>
<dbReference type="FunFam" id="3.40.50.300:FF:000225">
    <property type="entry name" value="Thymidylate kinase"/>
    <property type="match status" value="1"/>
</dbReference>
<dbReference type="GO" id="GO:0005524">
    <property type="term" value="F:ATP binding"/>
    <property type="evidence" value="ECO:0007669"/>
    <property type="project" value="UniProtKB-UniRule"/>
</dbReference>
<dbReference type="EMBL" id="LJUJ01000005">
    <property type="protein sequence ID" value="KPK64115.1"/>
    <property type="molecule type" value="Genomic_DNA"/>
</dbReference>
<dbReference type="GO" id="GO:0005829">
    <property type="term" value="C:cytosol"/>
    <property type="evidence" value="ECO:0007669"/>
    <property type="project" value="TreeGrafter"/>
</dbReference>
<sequence length="213" mass="24498">MHGVKRGVFISFEGVEGSGKTTQAKALVDWLTKNRIPHIFIRDPGSTRIGEKIRDILLSRNNCGMHAKCEVLLFLAARSQLTHEKILPALKDKKVVVTDRFSDSTFAYQSYARDLPRRLISIFNRFAAAGLKPDLTFLVDIDTKKRMERGKFSDRMETEAEDYHQKVRNGYRYLAARAKKRCKILDGEKSVEILHNEVIHHVREVLARKGYKI</sequence>
<protein>
    <recommendedName>
        <fullName evidence="3 11">Thymidylate kinase</fullName>
        <ecNumber evidence="2 11">2.7.4.9</ecNumber>
    </recommendedName>
    <alternativeName>
        <fullName evidence="11">dTMP kinase</fullName>
    </alternativeName>
</protein>
<dbReference type="SUPFAM" id="SSF52540">
    <property type="entry name" value="P-loop containing nucleoside triphosphate hydrolases"/>
    <property type="match status" value="1"/>
</dbReference>
<name>A0A0S8FTQ5_UNCW3</name>
<dbReference type="AlphaFoldDB" id="A0A0S8FTQ5"/>
<dbReference type="HAMAP" id="MF_00165">
    <property type="entry name" value="Thymidylate_kinase"/>
    <property type="match status" value="1"/>
</dbReference>
<evidence type="ECO:0000256" key="6">
    <source>
        <dbReference type="ARBA" id="ARBA00022741"/>
    </source>
</evidence>
<evidence type="ECO:0000256" key="10">
    <source>
        <dbReference type="ARBA" id="ARBA00057735"/>
    </source>
</evidence>
<evidence type="ECO:0000313" key="13">
    <source>
        <dbReference type="EMBL" id="KPK64115.1"/>
    </source>
</evidence>
<dbReference type="EC" id="2.7.4.9" evidence="2 11"/>
<gene>
    <name evidence="11" type="primary">tmk</name>
    <name evidence="13" type="ORF">AMJ83_03715</name>
</gene>